<evidence type="ECO:0000256" key="6">
    <source>
        <dbReference type="RuleBase" id="RU363077"/>
    </source>
</evidence>
<sequence length="139" mass="15821">MTHGKIDAEYVDDFISGKGVLHNQWKLDWNIRILASAYSGIVGSGVVFLIIAWCIQMRGPLLAFIFNPVMLMLVAVAASFMLDEKLYLGSVIGVVLIVCGLLLYMILWGKNKEMKKITQYCHLKLYNYNSKINNRLYKL</sequence>
<protein>
    <recommendedName>
        <fullName evidence="6">WAT1-related protein</fullName>
    </recommendedName>
</protein>
<dbReference type="Proteomes" id="UP000515211">
    <property type="component" value="Chromosome 3"/>
</dbReference>
<keyword evidence="5 6" id="KW-0472">Membrane</keyword>
<dbReference type="Pfam" id="PF00892">
    <property type="entry name" value="EamA"/>
    <property type="match status" value="1"/>
</dbReference>
<dbReference type="InterPro" id="IPR000620">
    <property type="entry name" value="EamA_dom"/>
</dbReference>
<dbReference type="GO" id="GO:0016020">
    <property type="term" value="C:membrane"/>
    <property type="evidence" value="ECO:0007669"/>
    <property type="project" value="UniProtKB-SubCell"/>
</dbReference>
<reference evidence="9" key="2">
    <citation type="submission" date="2025-08" db="UniProtKB">
        <authorList>
            <consortium name="RefSeq"/>
        </authorList>
    </citation>
    <scope>IDENTIFICATION</scope>
    <source>
        <tissue evidence="9">Whole plant</tissue>
    </source>
</reference>
<dbReference type="KEGG" id="adu:107478610"/>
<organism evidence="8 9">
    <name type="scientific">Arachis duranensis</name>
    <name type="common">Wild peanut</name>
    <dbReference type="NCBI Taxonomy" id="130453"/>
    <lineage>
        <taxon>Eukaryota</taxon>
        <taxon>Viridiplantae</taxon>
        <taxon>Streptophyta</taxon>
        <taxon>Embryophyta</taxon>
        <taxon>Tracheophyta</taxon>
        <taxon>Spermatophyta</taxon>
        <taxon>Magnoliopsida</taxon>
        <taxon>eudicotyledons</taxon>
        <taxon>Gunneridae</taxon>
        <taxon>Pentapetalae</taxon>
        <taxon>rosids</taxon>
        <taxon>fabids</taxon>
        <taxon>Fabales</taxon>
        <taxon>Fabaceae</taxon>
        <taxon>Papilionoideae</taxon>
        <taxon>50 kb inversion clade</taxon>
        <taxon>dalbergioids sensu lato</taxon>
        <taxon>Dalbergieae</taxon>
        <taxon>Pterocarpus clade</taxon>
        <taxon>Arachis</taxon>
    </lineage>
</organism>
<dbReference type="InterPro" id="IPR037185">
    <property type="entry name" value="EmrE-like"/>
</dbReference>
<dbReference type="InterPro" id="IPR030184">
    <property type="entry name" value="WAT1-related"/>
</dbReference>
<dbReference type="GO" id="GO:0022857">
    <property type="term" value="F:transmembrane transporter activity"/>
    <property type="evidence" value="ECO:0007669"/>
    <property type="project" value="InterPro"/>
</dbReference>
<evidence type="ECO:0000256" key="4">
    <source>
        <dbReference type="ARBA" id="ARBA00022989"/>
    </source>
</evidence>
<keyword evidence="8" id="KW-1185">Reference proteome</keyword>
<evidence type="ECO:0000259" key="7">
    <source>
        <dbReference type="Pfam" id="PF00892"/>
    </source>
</evidence>
<evidence type="ECO:0000256" key="2">
    <source>
        <dbReference type="ARBA" id="ARBA00007635"/>
    </source>
</evidence>
<keyword evidence="3 6" id="KW-0812">Transmembrane</keyword>
<gene>
    <name evidence="9" type="primary">LOC107478610</name>
</gene>
<dbReference type="AlphaFoldDB" id="A0A9C6TP30"/>
<feature type="transmembrane region" description="Helical" evidence="6">
    <location>
        <begin position="86"/>
        <end position="107"/>
    </location>
</feature>
<comment type="similarity">
    <text evidence="2 6">Belongs to the drug/metabolite transporter (DMT) superfamily. Plant drug/metabolite exporter (P-DME) (TC 2.A.7.4) family.</text>
</comment>
<accession>A0A9C6TP30</accession>
<proteinExistence type="inferred from homology"/>
<name>A0A9C6TP30_ARADU</name>
<dbReference type="RefSeq" id="XP_052114204.1">
    <property type="nucleotide sequence ID" value="XM_052258244.1"/>
</dbReference>
<evidence type="ECO:0000313" key="8">
    <source>
        <dbReference type="Proteomes" id="UP000515211"/>
    </source>
</evidence>
<evidence type="ECO:0000256" key="5">
    <source>
        <dbReference type="ARBA" id="ARBA00023136"/>
    </source>
</evidence>
<feature type="transmembrane region" description="Helical" evidence="6">
    <location>
        <begin position="61"/>
        <end position="80"/>
    </location>
</feature>
<feature type="domain" description="EamA" evidence="7">
    <location>
        <begin position="28"/>
        <end position="104"/>
    </location>
</feature>
<evidence type="ECO:0000256" key="3">
    <source>
        <dbReference type="ARBA" id="ARBA00022692"/>
    </source>
</evidence>
<dbReference type="SUPFAM" id="SSF103481">
    <property type="entry name" value="Multidrug resistance efflux transporter EmrE"/>
    <property type="match status" value="1"/>
</dbReference>
<evidence type="ECO:0000256" key="1">
    <source>
        <dbReference type="ARBA" id="ARBA00004141"/>
    </source>
</evidence>
<reference evidence="8" key="1">
    <citation type="journal article" date="2016" name="Nat. Genet.">
        <title>The genome sequences of Arachis duranensis and Arachis ipaensis, the diploid ancestors of cultivated peanut.</title>
        <authorList>
            <person name="Bertioli D.J."/>
            <person name="Cannon S.B."/>
            <person name="Froenicke L."/>
            <person name="Huang G."/>
            <person name="Farmer A.D."/>
            <person name="Cannon E.K."/>
            <person name="Liu X."/>
            <person name="Gao D."/>
            <person name="Clevenger J."/>
            <person name="Dash S."/>
            <person name="Ren L."/>
            <person name="Moretzsohn M.C."/>
            <person name="Shirasawa K."/>
            <person name="Huang W."/>
            <person name="Vidigal B."/>
            <person name="Abernathy B."/>
            <person name="Chu Y."/>
            <person name="Niederhuth C.E."/>
            <person name="Umale P."/>
            <person name="Araujo A.C."/>
            <person name="Kozik A."/>
            <person name="Kim K.D."/>
            <person name="Burow M.D."/>
            <person name="Varshney R.K."/>
            <person name="Wang X."/>
            <person name="Zhang X."/>
            <person name="Barkley N."/>
            <person name="Guimaraes P.M."/>
            <person name="Isobe S."/>
            <person name="Guo B."/>
            <person name="Liao B."/>
            <person name="Stalker H.T."/>
            <person name="Schmitz R.J."/>
            <person name="Scheffler B.E."/>
            <person name="Leal-Bertioli S.C."/>
            <person name="Xun X."/>
            <person name="Jackson S.A."/>
            <person name="Michelmore R."/>
            <person name="Ozias-Akins P."/>
        </authorList>
    </citation>
    <scope>NUCLEOTIDE SEQUENCE [LARGE SCALE GENOMIC DNA]</scope>
    <source>
        <strain evidence="8">cv. V14167</strain>
    </source>
</reference>
<evidence type="ECO:0000313" key="9">
    <source>
        <dbReference type="RefSeq" id="XP_052114204.1"/>
    </source>
</evidence>
<comment type="subcellular location">
    <subcellularLocation>
        <location evidence="1 6">Membrane</location>
        <topology evidence="1 6">Multi-pass membrane protein</topology>
    </subcellularLocation>
</comment>
<feature type="transmembrane region" description="Helical" evidence="6">
    <location>
        <begin position="33"/>
        <end position="54"/>
    </location>
</feature>
<dbReference type="PANTHER" id="PTHR31218">
    <property type="entry name" value="WAT1-RELATED PROTEIN"/>
    <property type="match status" value="1"/>
</dbReference>
<dbReference type="GeneID" id="107478610"/>
<comment type="caution">
    <text evidence="6">Lacks conserved residue(s) required for the propagation of feature annotation.</text>
</comment>
<keyword evidence="4 6" id="KW-1133">Transmembrane helix</keyword>